<accession>A0AA88DZD3</accession>
<evidence type="ECO:0000313" key="3">
    <source>
        <dbReference type="Proteomes" id="UP001187192"/>
    </source>
</evidence>
<evidence type="ECO:0000313" key="2">
    <source>
        <dbReference type="EMBL" id="GMN64688.1"/>
    </source>
</evidence>
<dbReference type="EMBL" id="BTGU01000191">
    <property type="protein sequence ID" value="GMN64688.1"/>
    <property type="molecule type" value="Genomic_DNA"/>
</dbReference>
<feature type="region of interest" description="Disordered" evidence="1">
    <location>
        <begin position="41"/>
        <end position="74"/>
    </location>
</feature>
<protein>
    <submittedName>
        <fullName evidence="2">Uncharacterized protein</fullName>
    </submittedName>
</protein>
<name>A0AA88DZD3_FICCA</name>
<gene>
    <name evidence="2" type="ORF">TIFTF001_033786</name>
</gene>
<keyword evidence="3" id="KW-1185">Reference proteome</keyword>
<feature type="region of interest" description="Disordered" evidence="1">
    <location>
        <begin position="1"/>
        <end position="27"/>
    </location>
</feature>
<dbReference type="Proteomes" id="UP001187192">
    <property type="component" value="Unassembled WGS sequence"/>
</dbReference>
<comment type="caution">
    <text evidence="2">The sequence shown here is derived from an EMBL/GenBank/DDBJ whole genome shotgun (WGS) entry which is preliminary data.</text>
</comment>
<dbReference type="AlphaFoldDB" id="A0AA88DZD3"/>
<sequence length="74" mass="7864">MIRNIGGLPNLNEFVRPDTTTGTRSTERHCCRFAPSKATRSLLVDSGPNPARFRGDGGSSSMGGCAIVDREGNP</sequence>
<proteinExistence type="predicted"/>
<reference evidence="2" key="1">
    <citation type="submission" date="2023-07" db="EMBL/GenBank/DDBJ databases">
        <title>draft genome sequence of fig (Ficus carica).</title>
        <authorList>
            <person name="Takahashi T."/>
            <person name="Nishimura K."/>
        </authorList>
    </citation>
    <scope>NUCLEOTIDE SEQUENCE</scope>
</reference>
<evidence type="ECO:0000256" key="1">
    <source>
        <dbReference type="SAM" id="MobiDB-lite"/>
    </source>
</evidence>
<organism evidence="2 3">
    <name type="scientific">Ficus carica</name>
    <name type="common">Common fig</name>
    <dbReference type="NCBI Taxonomy" id="3494"/>
    <lineage>
        <taxon>Eukaryota</taxon>
        <taxon>Viridiplantae</taxon>
        <taxon>Streptophyta</taxon>
        <taxon>Embryophyta</taxon>
        <taxon>Tracheophyta</taxon>
        <taxon>Spermatophyta</taxon>
        <taxon>Magnoliopsida</taxon>
        <taxon>eudicotyledons</taxon>
        <taxon>Gunneridae</taxon>
        <taxon>Pentapetalae</taxon>
        <taxon>rosids</taxon>
        <taxon>fabids</taxon>
        <taxon>Rosales</taxon>
        <taxon>Moraceae</taxon>
        <taxon>Ficeae</taxon>
        <taxon>Ficus</taxon>
    </lineage>
</organism>